<dbReference type="SUPFAM" id="SSF51735">
    <property type="entry name" value="NAD(P)-binding Rossmann-fold domains"/>
    <property type="match status" value="1"/>
</dbReference>
<dbReference type="PRINTS" id="PR00081">
    <property type="entry name" value="GDHRDH"/>
</dbReference>
<evidence type="ECO:0000313" key="2">
    <source>
        <dbReference type="Proteomes" id="UP001341840"/>
    </source>
</evidence>
<proteinExistence type="predicted"/>
<name>A0ABU6ZQB3_9FABA</name>
<dbReference type="Proteomes" id="UP001341840">
    <property type="component" value="Unassembled WGS sequence"/>
</dbReference>
<dbReference type="InterPro" id="IPR036291">
    <property type="entry name" value="NAD(P)-bd_dom_sf"/>
</dbReference>
<dbReference type="InterPro" id="IPR002347">
    <property type="entry name" value="SDR_fam"/>
</dbReference>
<reference evidence="1 2" key="1">
    <citation type="journal article" date="2023" name="Plants (Basel)">
        <title>Bridging the Gap: Combining Genomics and Transcriptomics Approaches to Understand Stylosanthes scabra, an Orphan Legume from the Brazilian Caatinga.</title>
        <authorList>
            <person name="Ferreira-Neto J.R.C."/>
            <person name="da Silva M.D."/>
            <person name="Binneck E."/>
            <person name="de Melo N.F."/>
            <person name="da Silva R.H."/>
            <person name="de Melo A.L.T.M."/>
            <person name="Pandolfi V."/>
            <person name="Bustamante F.O."/>
            <person name="Brasileiro-Vidal A.C."/>
            <person name="Benko-Iseppon A.M."/>
        </authorList>
    </citation>
    <scope>NUCLEOTIDE SEQUENCE [LARGE SCALE GENOMIC DNA]</scope>
    <source>
        <tissue evidence="1">Leaves</tissue>
    </source>
</reference>
<organism evidence="1 2">
    <name type="scientific">Stylosanthes scabra</name>
    <dbReference type="NCBI Taxonomy" id="79078"/>
    <lineage>
        <taxon>Eukaryota</taxon>
        <taxon>Viridiplantae</taxon>
        <taxon>Streptophyta</taxon>
        <taxon>Embryophyta</taxon>
        <taxon>Tracheophyta</taxon>
        <taxon>Spermatophyta</taxon>
        <taxon>Magnoliopsida</taxon>
        <taxon>eudicotyledons</taxon>
        <taxon>Gunneridae</taxon>
        <taxon>Pentapetalae</taxon>
        <taxon>rosids</taxon>
        <taxon>fabids</taxon>
        <taxon>Fabales</taxon>
        <taxon>Fabaceae</taxon>
        <taxon>Papilionoideae</taxon>
        <taxon>50 kb inversion clade</taxon>
        <taxon>dalbergioids sensu lato</taxon>
        <taxon>Dalbergieae</taxon>
        <taxon>Pterocarpus clade</taxon>
        <taxon>Stylosanthes</taxon>
    </lineage>
</organism>
<evidence type="ECO:0000313" key="1">
    <source>
        <dbReference type="EMBL" id="MED6224146.1"/>
    </source>
</evidence>
<dbReference type="EMBL" id="JASCZI010273058">
    <property type="protein sequence ID" value="MED6224146.1"/>
    <property type="molecule type" value="Genomic_DNA"/>
</dbReference>
<protein>
    <submittedName>
        <fullName evidence="1">Uncharacterized protein</fullName>
    </submittedName>
</protein>
<dbReference type="Gene3D" id="3.40.50.720">
    <property type="entry name" value="NAD(P)-binding Rossmann-like Domain"/>
    <property type="match status" value="1"/>
</dbReference>
<gene>
    <name evidence="1" type="ORF">PIB30_081024</name>
</gene>
<accession>A0ABU6ZQB3</accession>
<keyword evidence="2" id="KW-1185">Reference proteome</keyword>
<sequence>MGSNPSARGVRAQVATAAEARTAASQNVEAPIVVVTGASRGIGRAIALALVLVNYARSSKKAKGVSKQAVDVCGTIDVLINNAVLNSEFEQNWGEGPIYSFEKQPFRPSTENIYLALGIDMSSRSPIDNRL</sequence>
<comment type="caution">
    <text evidence="1">The sequence shown here is derived from an EMBL/GenBank/DDBJ whole genome shotgun (WGS) entry which is preliminary data.</text>
</comment>